<evidence type="ECO:0000313" key="2">
    <source>
        <dbReference type="Proteomes" id="UP000011185"/>
    </source>
</evidence>
<dbReference type="VEuPathDB" id="MicrosporidiaDB:THOM_3029"/>
<dbReference type="EMBL" id="JH994079">
    <property type="protein sequence ID" value="ELQ74077.1"/>
    <property type="molecule type" value="Genomic_DNA"/>
</dbReference>
<protein>
    <submittedName>
        <fullName evidence="1">Uncharacterized protein</fullName>
    </submittedName>
</protein>
<dbReference type="Proteomes" id="UP000011185">
    <property type="component" value="Unassembled WGS sequence"/>
</dbReference>
<dbReference type="HOGENOM" id="CLU_3144007_0_0_1"/>
<accession>L7JTJ2</accession>
<name>L7JTJ2_TRAHO</name>
<sequence length="60" mass="6750">MVENSVTETVTSETVNSGTIGPEKKMKLLELKMKTEGIGDEKEKVMFVLKIWMTKSWNGS</sequence>
<gene>
    <name evidence="1" type="ORF">THOM_3029</name>
</gene>
<dbReference type="InParanoid" id="L7JTJ2"/>
<reference evidence="1 2" key="1">
    <citation type="journal article" date="2012" name="PLoS Pathog.">
        <title>The genome of the obligate intracellular parasite Trachipleistophora hominis: new insights into microsporidian genome dynamics and reductive evolution.</title>
        <authorList>
            <person name="Heinz E."/>
            <person name="Williams T.A."/>
            <person name="Nakjang S."/>
            <person name="Noel C.J."/>
            <person name="Swan D.C."/>
            <person name="Goldberg A.V."/>
            <person name="Harris S.R."/>
            <person name="Weinmaier T."/>
            <person name="Markert S."/>
            <person name="Becher D."/>
            <person name="Bernhardt J."/>
            <person name="Dagan T."/>
            <person name="Hacker C."/>
            <person name="Lucocq J.M."/>
            <person name="Schweder T."/>
            <person name="Rattei T."/>
            <person name="Hall N."/>
            <person name="Hirt R.P."/>
            <person name="Embley T.M."/>
        </authorList>
    </citation>
    <scope>NUCLEOTIDE SEQUENCE [LARGE SCALE GENOMIC DNA]</scope>
</reference>
<proteinExistence type="predicted"/>
<evidence type="ECO:0000313" key="1">
    <source>
        <dbReference type="EMBL" id="ELQ74077.1"/>
    </source>
</evidence>
<organism evidence="1 2">
    <name type="scientific">Trachipleistophora hominis</name>
    <name type="common">Microsporidian parasite</name>
    <dbReference type="NCBI Taxonomy" id="72359"/>
    <lineage>
        <taxon>Eukaryota</taxon>
        <taxon>Fungi</taxon>
        <taxon>Fungi incertae sedis</taxon>
        <taxon>Microsporidia</taxon>
        <taxon>Pleistophoridae</taxon>
        <taxon>Trachipleistophora</taxon>
    </lineage>
</organism>
<dbReference type="AlphaFoldDB" id="L7JTJ2"/>
<keyword evidence="2" id="KW-1185">Reference proteome</keyword>